<reference evidence="1" key="1">
    <citation type="journal article" date="2015" name="Nature">
        <title>Complex archaea that bridge the gap between prokaryotes and eukaryotes.</title>
        <authorList>
            <person name="Spang A."/>
            <person name="Saw J.H."/>
            <person name="Jorgensen S.L."/>
            <person name="Zaremba-Niedzwiedzka K."/>
            <person name="Martijn J."/>
            <person name="Lind A.E."/>
            <person name="van Eijk R."/>
            <person name="Schleper C."/>
            <person name="Guy L."/>
            <person name="Ettema T.J."/>
        </authorList>
    </citation>
    <scope>NUCLEOTIDE SEQUENCE</scope>
</reference>
<accession>A0A0F8XFM7</accession>
<comment type="caution">
    <text evidence="1">The sequence shown here is derived from an EMBL/GenBank/DDBJ whole genome shotgun (WGS) entry which is preliminary data.</text>
</comment>
<evidence type="ECO:0000313" key="1">
    <source>
        <dbReference type="EMBL" id="KKK59790.1"/>
    </source>
</evidence>
<organism evidence="1">
    <name type="scientific">marine sediment metagenome</name>
    <dbReference type="NCBI Taxonomy" id="412755"/>
    <lineage>
        <taxon>unclassified sequences</taxon>
        <taxon>metagenomes</taxon>
        <taxon>ecological metagenomes</taxon>
    </lineage>
</organism>
<gene>
    <name evidence="1" type="ORF">LCGC14_3030850</name>
</gene>
<dbReference type="EMBL" id="LAZR01063290">
    <property type="protein sequence ID" value="KKK59790.1"/>
    <property type="molecule type" value="Genomic_DNA"/>
</dbReference>
<dbReference type="AlphaFoldDB" id="A0A0F8XFM7"/>
<sequence>MKDQERTMHRTEEILIKTAKVDKNIISIVHWLNAFESVHTVYSCEGADKQRPYVIFVCMEVDDLYDICKVIQDFERDNVVTIISGFSTIQNDIKIEAEVFGRILRYHLCFSKTNARKRFSNFLLSKKT</sequence>
<proteinExistence type="predicted"/>
<name>A0A0F8XFM7_9ZZZZ</name>
<protein>
    <submittedName>
        <fullName evidence="1">Uncharacterized protein</fullName>
    </submittedName>
</protein>